<keyword evidence="5" id="KW-1185">Reference proteome</keyword>
<feature type="compositionally biased region" description="Basic and acidic residues" evidence="1">
    <location>
        <begin position="2395"/>
        <end position="2408"/>
    </location>
</feature>
<dbReference type="GeneID" id="108618341"/>
<dbReference type="SUPFAM" id="SSF49562">
    <property type="entry name" value="C2 domain (Calcium/lipid-binding domain, CaLB)"/>
    <property type="match status" value="1"/>
</dbReference>
<reference evidence="5" key="2">
    <citation type="journal article" date="2016" name="G3 (Bethesda)">
        <title>Genome Evolution in Three Species of Cactophilic Drosophila.</title>
        <authorList>
            <person name="Sanchez-Flores A."/>
            <person name="Penazola F."/>
            <person name="Carpinteyro-Ponce J."/>
            <person name="Nazario-Yepiz N."/>
            <person name="Abreu-Goodger C."/>
            <person name="Machado C.A."/>
            <person name="Markow T.A."/>
        </authorList>
    </citation>
    <scope>NUCLEOTIDE SEQUENCE [LARGE SCALE GENOMIC DNA]</scope>
</reference>
<feature type="region of interest" description="Disordered" evidence="1">
    <location>
        <begin position="2388"/>
        <end position="2466"/>
    </location>
</feature>
<feature type="region of interest" description="Disordered" evidence="1">
    <location>
        <begin position="3044"/>
        <end position="3070"/>
    </location>
</feature>
<feature type="region of interest" description="Disordered" evidence="1">
    <location>
        <begin position="616"/>
        <end position="648"/>
    </location>
</feature>
<dbReference type="SMART" id="SM00228">
    <property type="entry name" value="PDZ"/>
    <property type="match status" value="1"/>
</dbReference>
<feature type="region of interest" description="Disordered" evidence="1">
    <location>
        <begin position="2823"/>
        <end position="2921"/>
    </location>
</feature>
<dbReference type="Pfam" id="PF00621">
    <property type="entry name" value="RhoGEF"/>
    <property type="match status" value="1"/>
</dbReference>
<feature type="region of interest" description="Disordered" evidence="1">
    <location>
        <begin position="250"/>
        <end position="275"/>
    </location>
</feature>
<feature type="compositionally biased region" description="Low complexity" evidence="1">
    <location>
        <begin position="2037"/>
        <end position="2054"/>
    </location>
</feature>
<dbReference type="SUPFAM" id="SSF50156">
    <property type="entry name" value="PDZ domain-like"/>
    <property type="match status" value="1"/>
</dbReference>
<dbReference type="Gene3D" id="2.30.42.10">
    <property type="match status" value="1"/>
</dbReference>
<feature type="compositionally biased region" description="Low complexity" evidence="1">
    <location>
        <begin position="2455"/>
        <end position="2466"/>
    </location>
</feature>
<feature type="region of interest" description="Disordered" evidence="1">
    <location>
        <begin position="328"/>
        <end position="352"/>
    </location>
</feature>
<feature type="compositionally biased region" description="Polar residues" evidence="1">
    <location>
        <begin position="2829"/>
        <end position="2843"/>
    </location>
</feature>
<evidence type="ECO:0000259" key="4">
    <source>
        <dbReference type="PROSITE" id="PS50106"/>
    </source>
</evidence>
<feature type="region of interest" description="Disordered" evidence="1">
    <location>
        <begin position="1280"/>
        <end position="1314"/>
    </location>
</feature>
<feature type="region of interest" description="Disordered" evidence="1">
    <location>
        <begin position="135"/>
        <end position="183"/>
    </location>
</feature>
<feature type="region of interest" description="Disordered" evidence="1">
    <location>
        <begin position="2037"/>
        <end position="2056"/>
    </location>
</feature>
<organism evidence="5 6">
    <name type="scientific">Drosophila arizonae</name>
    <name type="common">Fruit fly</name>
    <dbReference type="NCBI Taxonomy" id="7263"/>
    <lineage>
        <taxon>Eukaryota</taxon>
        <taxon>Metazoa</taxon>
        <taxon>Ecdysozoa</taxon>
        <taxon>Arthropoda</taxon>
        <taxon>Hexapoda</taxon>
        <taxon>Insecta</taxon>
        <taxon>Pterygota</taxon>
        <taxon>Neoptera</taxon>
        <taxon>Endopterygota</taxon>
        <taxon>Diptera</taxon>
        <taxon>Brachycera</taxon>
        <taxon>Muscomorpha</taxon>
        <taxon>Ephydroidea</taxon>
        <taxon>Drosophilidae</taxon>
        <taxon>Drosophila</taxon>
    </lineage>
</organism>
<feature type="domain" description="PDZ" evidence="4">
    <location>
        <begin position="652"/>
        <end position="730"/>
    </location>
</feature>
<dbReference type="InterPro" id="IPR035899">
    <property type="entry name" value="DBL_dom_sf"/>
</dbReference>
<dbReference type="Pfam" id="PF00168">
    <property type="entry name" value="C2"/>
    <property type="match status" value="1"/>
</dbReference>
<dbReference type="PROSITE" id="PS50106">
    <property type="entry name" value="PDZ"/>
    <property type="match status" value="1"/>
</dbReference>
<feature type="compositionally biased region" description="Polar residues" evidence="1">
    <location>
        <begin position="1886"/>
        <end position="1899"/>
    </location>
</feature>
<feature type="compositionally biased region" description="Polar residues" evidence="1">
    <location>
        <begin position="2884"/>
        <end position="2896"/>
    </location>
</feature>
<dbReference type="PANTHER" id="PTHR46848">
    <property type="entry name" value="REGULATOR OF G-PROTEIN SIGNALING 3"/>
    <property type="match status" value="1"/>
</dbReference>
<feature type="compositionally biased region" description="Basic and acidic residues" evidence="1">
    <location>
        <begin position="451"/>
        <end position="469"/>
    </location>
</feature>
<dbReference type="PROSITE" id="PS50004">
    <property type="entry name" value="C2"/>
    <property type="match status" value="1"/>
</dbReference>
<feature type="region of interest" description="Disordered" evidence="1">
    <location>
        <begin position="2638"/>
        <end position="2683"/>
    </location>
</feature>
<feature type="compositionally biased region" description="Low complexity" evidence="1">
    <location>
        <begin position="2721"/>
        <end position="2731"/>
    </location>
</feature>
<dbReference type="SMART" id="SM00239">
    <property type="entry name" value="C2"/>
    <property type="match status" value="1"/>
</dbReference>
<feature type="compositionally biased region" description="Low complexity" evidence="1">
    <location>
        <begin position="250"/>
        <end position="272"/>
    </location>
</feature>
<feature type="region of interest" description="Disordered" evidence="1">
    <location>
        <begin position="2136"/>
        <end position="2156"/>
    </location>
</feature>
<sequence>MPTMTRMHRHSSSSGVEETRGRRRNASGDANKENFGVHFMSSPFGNSSLIALQDLSNVHAKSPQRRSFSEGSGPRQATPQLAALRCLPRLGGAVGAAGGGLEDSQLSSSRMGDTTLDRMLDAIIESARKEVRCKHQTASASTAATLAATPGDGEWSESSVHEMEVRTPTHLKRQRVVRRKNQQKQAAVAAAAAATASTAVGRQKNLGLSKQPSLEHIPSIKRCLSFSSSSSASSDLEDEEHFAKRGSMASCVSGASSNSNSNSASHSNATSSGEFHPRGSIDLSIAYDAHQQQLNVHVIRCRDLQRLHGAGSINAYVKVALLSGVASSSSSSENSSSNSNSNSSRYQRTAVHRHSSRPYFDERFSYQASASASTTAAALQLAVWHRDRHLKRSEFLGCLTFPLSALVQQSLGATGSYKLHSQGCLHSCRSTSSSSSSRPHVPVHATPTSRTEGKPIERKQREREREQVKEQLTATDNARPAAVEMSTMAATVKPNATATATATAPSTATATSTAVLSDDVISISIDSMAAAVGPLGNDKEDALQQPTMVLSKKALHQRDADENLFLRFLELDPPADGNANSTTANTGNTGSTSAGTLNANAMSNANANANNANASNANHLNGGNGTRRCSTLPGNSGGGGRQPTGRTPFTMTKRLTRTEERGFGFSIVWTHPPRVEKVEAGLSADRCGILPGDYVIFVDKHNVVTMPEADVLNLIRSQGSSLTLEIFRRSGAGANMATNATNATTISTATPTALATGAGAGTGTGAATGTSVVALQQRTASVRPQLLGNTLSRPATACSGTTSSIEAAKRRLHLPQVTFSKESIVPITDNRRRFLLQLISREQNFTAALHFGLQRFVQPLQERKDLISPNDHRTLFQNIDELLRIAEDILEQLCSNEQEQEPHMNFASRVYLSKTTAICAAYKKYCNGIKRADCVLVNKSRQTGSEFVAFITEPPVPRRRPDLTMFIHRPLQHFREILKLMQLLASNCHVDTEEHKNFTTVIGELQAAYREITVSSGLMEPLGEGRPLLTLQDLESRMVFTKCKPFTLAVQGRQWIFGGDLSRVEGRSIKPYWTLLFSDIIVFAKVSRDRVLFITEEPIPIANVVDSCFHMRKKTTEFRLTVDPNGRLAESPTGYCAPDLSRTPKRGARRKSLILRAPSLELKAVWQNLLQRQIFLVNAALGSTPLSSPLDSPDVLNTLVPLSDIGMTSASMGSMKLPSLDSINLKQQQKQQVRLFRSKRLDSADSYENLQRLASALVPTPHPSHVSGAAPNHAHARITASTQTASLPSRTNSPARLTGGVRAHTNSCGGSMPNGVGGVVGIGGDSCLRRFNTNSSCLSSSVSLTAHMQSQSQSQTQSLPSASASSKCLTAIPEASSEPAASSAVSVATHAQKLLEFSLSSVGRSFIDESTHVVQQVSSLTTPDTPTPNLSPSSLVCNSDAFSNDFVPPTTADVAAVANIPLAEFGGSWDLLELDLQLNEVNLDPCYDTDVEECIFLGDGVGAGAGGVRAGDGNIGQTDLDDDSDDDSVVAVDDPFGMLPTKPTPPDSLDLKGCEYTHTFHMGSARDPPMFLTPDMIDLDSTWQRGPSLGHGHVEQIELLIDEKCRILNKTGTPRSSALHLANWMKGQLDKQQQQARLAAIARSQENISAEDEQLIFNSDSEQDERIIYWTRQQLEKRTKELNLAKELGGLSAKPNFGGKRLSGVDELSMSLSAASDIYSEAEVVTSQISQSHSTTSDSQVSEITVRSSPIVLDKLAVCRHCHKNCQQSGASGSGGRGSAAAEAGGAGGSSLLCNSLKVQHSQSSPNRCCKLNGTAAAATAGAAGVAGQAAVAGSGTGTGSVTSISSSTITGELSSKVVASSSRRETGDTESDVAQLITDELSLSQSEATDDSVNAMPNSSSSSAKLRALETAQPLPNGHCSASVNASVSASASASVSANASASASATGSPQPPPRRARVVAQLCQEPVRQQVKAVVTITETARIMRNTERSSSTSAGAGASTCHCRCTPEDFSQLAPDKMEHQTCKLLESPKQKTSSVQLQQQQHTQQQQKQQQQEDEQLSLMLIGLAQFAPTAKLCGQAEETTPPTIAVVPPTPDAVLTKTSTHVWDNSGGTAGMDQVTTTAIKQPRQAIIENIPEDSCDESPLEEEPPYRPMSSALRRFGTMSSLEKLPSDELDDDLEPYAQNGLNEELEHEADNDGDDDDDGDEDDDVDDATADKALAQNLHELTANCSSATLTNGDVLASGAWTNRAGAFVTDKMSFFEESRAFIDKYLGRWNANEQQQQAQQGANQTASETDEQMDECTSGATSGEEVWGTPTSGGDNDDMQLINSENTHSSPTKSSTSLNDDDDTELMMDELLMAPPMTASTIRGLLPRFYRRRLEPLFEEETESDEEKTQQDSDDIKKGEATTNGHYLEDSAGSSSDEEPEEPDPHSSEERLQPNLATTALGPRPLTTSSSSSSRTTTTIMLLPTTAITTPTPLEVPAPPLPPVASSCEYLLEQRASATMAASSTTTSSTITTTVARTPSSTSATATMMTMTTTTTTTTSMGMRISGPAAATTASRAPSSTTTTTSSGSGTISCATRANVKPPRFIPPPPPPRRLLLTQTNLSAAPAKTQPPQRKSGATADSGCSAAAAGAASASPTIGIGSRTTPASTRTSAPSVGAASGASTGPSAGPKRPSSTIIETCLLGTAVPADSATSSATASRTAKPMRTSTASSPAAAVPAAKEPAPAPVPALAPAVPDAADTRSVAAAPPPHVGCGLSPRLEMRLALNHDILGDEDLICYEPGPDLTTILGHDLSTFHRLTGRDLLSRSATNRVQPKEAVISYSQQRNSKMDTPTVNRRPRPAVATTSGQRSHSSSSHGSPRAAGSARAGVAGPQRQHPSPNTWSSSASVGRAEGASGVGVDSSTSCNSSSGANKLGDLEILARREKIYCMSQSKSGYRVKATSGTTATKMRTTTTTTTMATRRDCSSTTSRAAAVVSLTRTMSTTSMDAVAATTQTQTTTTTTIATRTMTEACLETEVGKSNRLINFIKRRNSEIIASGSSSNNPHNSDSTLGGDSQSQLQLHGSQQLLRQAPDNADMAQMSPRKDNDKPSLNRRLWKQITKRRRTNSVSQIVAG</sequence>
<dbReference type="Proteomes" id="UP000694904">
    <property type="component" value="Chromosome X"/>
</dbReference>
<evidence type="ECO:0000259" key="3">
    <source>
        <dbReference type="PROSITE" id="PS50010"/>
    </source>
</evidence>
<proteinExistence type="predicted"/>
<feature type="region of interest" description="Disordered" evidence="1">
    <location>
        <begin position="1886"/>
        <end position="1907"/>
    </location>
</feature>
<dbReference type="SUPFAM" id="SSF50729">
    <property type="entry name" value="PH domain-like"/>
    <property type="match status" value="1"/>
</dbReference>
<name>A0ABM1PRG6_DROAR</name>
<protein>
    <submittedName>
        <fullName evidence="6">Serine-rich adhesin for platelets</fullName>
    </submittedName>
</protein>
<feature type="compositionally biased region" description="Low complexity" evidence="1">
    <location>
        <begin position="3060"/>
        <end position="3070"/>
    </location>
</feature>
<feature type="region of interest" description="Disordered" evidence="1">
    <location>
        <begin position="3083"/>
        <end position="3102"/>
    </location>
</feature>
<dbReference type="RefSeq" id="XP_017869802.1">
    <property type="nucleotide sequence ID" value="XM_018014313.1"/>
</dbReference>
<dbReference type="Gene3D" id="2.60.40.150">
    <property type="entry name" value="C2 domain"/>
    <property type="match status" value="1"/>
</dbReference>
<feature type="region of interest" description="Disordered" evidence="1">
    <location>
        <begin position="2697"/>
        <end position="2741"/>
    </location>
</feature>
<feature type="region of interest" description="Disordered" evidence="1">
    <location>
        <begin position="428"/>
        <end position="474"/>
    </location>
</feature>
<feature type="compositionally biased region" description="Acidic residues" evidence="1">
    <location>
        <begin position="2190"/>
        <end position="2213"/>
    </location>
</feature>
<dbReference type="InterPro" id="IPR011993">
    <property type="entry name" value="PH-like_dom_sf"/>
</dbReference>
<dbReference type="InterPro" id="IPR001478">
    <property type="entry name" value="PDZ"/>
</dbReference>
<feature type="compositionally biased region" description="Low complexity" evidence="1">
    <location>
        <begin position="2697"/>
        <end position="2710"/>
    </location>
</feature>
<reference evidence="6" key="3">
    <citation type="submission" date="2025-08" db="UniProtKB">
        <authorList>
            <consortium name="RefSeq"/>
        </authorList>
    </citation>
    <scope>IDENTIFICATION</scope>
    <source>
        <tissue evidence="6">Whole organism</tissue>
    </source>
</reference>
<feature type="compositionally biased region" description="Low complexity" evidence="1">
    <location>
        <begin position="428"/>
        <end position="438"/>
    </location>
</feature>
<feature type="region of interest" description="Disordered" evidence="1">
    <location>
        <begin position="2556"/>
        <end position="2604"/>
    </location>
</feature>
<evidence type="ECO:0000259" key="2">
    <source>
        <dbReference type="PROSITE" id="PS50004"/>
    </source>
</evidence>
<feature type="domain" description="DH" evidence="3">
    <location>
        <begin position="830"/>
        <end position="1015"/>
    </location>
</feature>
<feature type="compositionally biased region" description="Low complexity" evidence="1">
    <location>
        <begin position="328"/>
        <end position="344"/>
    </location>
</feature>
<feature type="compositionally biased region" description="Pro residues" evidence="1">
    <location>
        <begin position="2592"/>
        <end position="2601"/>
    </location>
</feature>
<gene>
    <name evidence="6" type="primary">LOC108618341</name>
</gene>
<feature type="compositionally biased region" description="Low complexity" evidence="1">
    <location>
        <begin position="2556"/>
        <end position="2584"/>
    </location>
</feature>
<dbReference type="CDD" id="cd00030">
    <property type="entry name" value="C2"/>
    <property type="match status" value="1"/>
</dbReference>
<feature type="compositionally biased region" description="Basic residues" evidence="1">
    <location>
        <begin position="1"/>
        <end position="11"/>
    </location>
</feature>
<reference evidence="5" key="1">
    <citation type="journal article" date="1997" name="Nucleic Acids Res.">
        <title>tRNAscan-SE: a program for improved detection of transfer RNA genes in genomic sequence.</title>
        <authorList>
            <person name="Lowe T.M."/>
            <person name="Eddy S.R."/>
        </authorList>
    </citation>
    <scope>NUCLEOTIDE SEQUENCE [LARGE SCALE GENOMIC DNA]</scope>
</reference>
<dbReference type="SUPFAM" id="SSF48065">
    <property type="entry name" value="DBL homology domain (DH-domain)"/>
    <property type="match status" value="1"/>
</dbReference>
<feature type="compositionally biased region" description="Low complexity" evidence="1">
    <location>
        <begin position="2855"/>
        <end position="2880"/>
    </location>
</feature>
<dbReference type="Gene3D" id="1.20.900.10">
    <property type="entry name" value="Dbl homology (DH) domain"/>
    <property type="match status" value="1"/>
</dbReference>
<dbReference type="Gene3D" id="2.30.29.30">
    <property type="entry name" value="Pleckstrin-homology domain (PH domain)/Phosphotyrosine-binding domain (PTB)"/>
    <property type="match status" value="1"/>
</dbReference>
<accession>A0ABM1PRG6</accession>
<dbReference type="InterPro" id="IPR000219">
    <property type="entry name" value="DH_dom"/>
</dbReference>
<feature type="compositionally biased region" description="Low complexity" evidence="1">
    <location>
        <begin position="2638"/>
        <end position="2678"/>
    </location>
</feature>
<feature type="compositionally biased region" description="Polar residues" evidence="1">
    <location>
        <begin position="2329"/>
        <end position="2346"/>
    </location>
</feature>
<dbReference type="PANTHER" id="PTHR46848:SF1">
    <property type="entry name" value="REGULATOR OF G-PROTEIN SIGNALING 3"/>
    <property type="match status" value="1"/>
</dbReference>
<feature type="compositionally biased region" description="Acidic residues" evidence="1">
    <location>
        <begin position="2136"/>
        <end position="2149"/>
    </location>
</feature>
<feature type="compositionally biased region" description="Low complexity" evidence="1">
    <location>
        <begin position="137"/>
        <end position="149"/>
    </location>
</feature>
<dbReference type="InterPro" id="IPR035892">
    <property type="entry name" value="C2_domain_sf"/>
</dbReference>
<feature type="compositionally biased region" description="Basic and acidic residues" evidence="1">
    <location>
        <begin position="2431"/>
        <end position="2440"/>
    </location>
</feature>
<evidence type="ECO:0000313" key="5">
    <source>
        <dbReference type="Proteomes" id="UP000694904"/>
    </source>
</evidence>
<feature type="compositionally biased region" description="Low complexity" evidence="1">
    <location>
        <begin position="2281"/>
        <end position="2292"/>
    </location>
</feature>
<dbReference type="PROSITE" id="PS50010">
    <property type="entry name" value="DH_2"/>
    <property type="match status" value="1"/>
</dbReference>
<evidence type="ECO:0000256" key="1">
    <source>
        <dbReference type="SAM" id="MobiDB-lite"/>
    </source>
</evidence>
<feature type="compositionally biased region" description="Basic residues" evidence="1">
    <location>
        <begin position="169"/>
        <end position="182"/>
    </location>
</feature>
<feature type="compositionally biased region" description="Polar residues" evidence="1">
    <location>
        <begin position="1280"/>
        <end position="1295"/>
    </location>
</feature>
<feature type="region of interest" description="Disordered" evidence="1">
    <location>
        <begin position="2189"/>
        <end position="2213"/>
    </location>
</feature>
<feature type="domain" description="C2" evidence="2">
    <location>
        <begin position="277"/>
        <end position="417"/>
    </location>
</feature>
<dbReference type="InterPro" id="IPR036034">
    <property type="entry name" value="PDZ_sf"/>
</dbReference>
<evidence type="ECO:0000313" key="6">
    <source>
        <dbReference type="RefSeq" id="XP_017869802.1"/>
    </source>
</evidence>
<feature type="compositionally biased region" description="Polar residues" evidence="1">
    <location>
        <begin position="3046"/>
        <end position="3059"/>
    </location>
</feature>
<dbReference type="InterPro" id="IPR000008">
    <property type="entry name" value="C2_dom"/>
</dbReference>
<dbReference type="Pfam" id="PF00595">
    <property type="entry name" value="PDZ"/>
    <property type="match status" value="1"/>
</dbReference>
<feature type="region of interest" description="Disordered" evidence="1">
    <location>
        <begin position="1"/>
        <end position="34"/>
    </location>
</feature>
<feature type="region of interest" description="Disordered" evidence="1">
    <location>
        <begin position="2281"/>
        <end position="2350"/>
    </location>
</feature>